<gene>
    <name evidence="1" type="ORF">UFOPK2992_01411</name>
</gene>
<name>A0A6J6YJH1_9ZZZZ</name>
<accession>A0A6J6YJH1</accession>
<reference evidence="1" key="1">
    <citation type="submission" date="2020-05" db="EMBL/GenBank/DDBJ databases">
        <authorList>
            <person name="Chiriac C."/>
            <person name="Salcher M."/>
            <person name="Ghai R."/>
            <person name="Kavagutti S V."/>
        </authorList>
    </citation>
    <scope>NUCLEOTIDE SEQUENCE</scope>
</reference>
<proteinExistence type="predicted"/>
<organism evidence="1">
    <name type="scientific">freshwater metagenome</name>
    <dbReference type="NCBI Taxonomy" id="449393"/>
    <lineage>
        <taxon>unclassified sequences</taxon>
        <taxon>metagenomes</taxon>
        <taxon>ecological metagenomes</taxon>
    </lineage>
</organism>
<dbReference type="AlphaFoldDB" id="A0A6J6YJH1"/>
<dbReference type="EMBL" id="CAFAAI010000263">
    <property type="protein sequence ID" value="CAB4808404.1"/>
    <property type="molecule type" value="Genomic_DNA"/>
</dbReference>
<sequence>MHELNIFGQRLAQGLGHCLGPTIGNEATTDLGFDLFLELIDAAVVFVFLEALFQRGELAANFLTTRLHQLFEHAFEIEITKRAIQVIGATHWAARLHASKTLH</sequence>
<protein>
    <submittedName>
        <fullName evidence="1">Unannotated protein</fullName>
    </submittedName>
</protein>
<evidence type="ECO:0000313" key="1">
    <source>
        <dbReference type="EMBL" id="CAB4808404.1"/>
    </source>
</evidence>